<dbReference type="SUPFAM" id="SSF64496">
    <property type="entry name" value="DNA-binding domain of intron-encoded endonucleases"/>
    <property type="match status" value="1"/>
</dbReference>
<dbReference type="Pfam" id="PF13392">
    <property type="entry name" value="HNH_3"/>
    <property type="match status" value="2"/>
</dbReference>
<dbReference type="Gene3D" id="1.10.10.10">
    <property type="entry name" value="Winged helix-like DNA-binding domain superfamily/Winged helix DNA-binding domain"/>
    <property type="match status" value="1"/>
</dbReference>
<organism evidence="2 3">
    <name type="scientific">Diversispora epigaea</name>
    <dbReference type="NCBI Taxonomy" id="1348612"/>
    <lineage>
        <taxon>Eukaryota</taxon>
        <taxon>Fungi</taxon>
        <taxon>Fungi incertae sedis</taxon>
        <taxon>Mucoromycota</taxon>
        <taxon>Glomeromycotina</taxon>
        <taxon>Glomeromycetes</taxon>
        <taxon>Diversisporales</taxon>
        <taxon>Diversisporaceae</taxon>
        <taxon>Diversispora</taxon>
    </lineage>
</organism>
<accession>A0A397GNE8</accession>
<feature type="domain" description="HNH nuclease" evidence="1">
    <location>
        <begin position="167"/>
        <end position="215"/>
    </location>
</feature>
<proteinExistence type="predicted"/>
<dbReference type="SUPFAM" id="SSF54060">
    <property type="entry name" value="His-Me finger endonucleases"/>
    <property type="match status" value="2"/>
</dbReference>
<dbReference type="Proteomes" id="UP000266861">
    <property type="component" value="Unassembled WGS sequence"/>
</dbReference>
<name>A0A397GNE8_9GLOM</name>
<sequence>MEVWLPISLSNLFVSNFGHIKNNKEFKINGVRKNTRVHILVAQAFIPNPENKPYVNHINGIKHDNRAINLEWVTPKENVERTVFPNPGRSSTRIVQKGKQNTAGEWCWMYYEDYIEQDSNEEWSDIEYQSQKFKVSSLGRIWLRNGKITQGSLDAGYLKIGKRFDCKVHKYFVHRLIASAFCPKKEGKEYVNHIDGDSTNNKASNLEWCSKKENSQHAVRLGLQRQCGVKQMFDDGSCQEFPSLAEAQRITGIDRSNIGKVCKGRLASAGGYHWEYLNTL</sequence>
<comment type="caution">
    <text evidence="2">The sequence shown here is derived from an EMBL/GenBank/DDBJ whole genome shotgun (WGS) entry which is preliminary data.</text>
</comment>
<dbReference type="SMART" id="SM00507">
    <property type="entry name" value="HNHc"/>
    <property type="match status" value="2"/>
</dbReference>
<dbReference type="OrthoDB" id="447635at2759"/>
<gene>
    <name evidence="2" type="ORF">Glove_460g16</name>
</gene>
<protein>
    <recommendedName>
        <fullName evidence="1">HNH nuclease domain-containing protein</fullName>
    </recommendedName>
</protein>
<dbReference type="InterPro" id="IPR044925">
    <property type="entry name" value="His-Me_finger_sf"/>
</dbReference>
<dbReference type="EMBL" id="PQFF01000402">
    <property type="protein sequence ID" value="RHZ52561.1"/>
    <property type="molecule type" value="Genomic_DNA"/>
</dbReference>
<evidence type="ECO:0000313" key="2">
    <source>
        <dbReference type="EMBL" id="RHZ52561.1"/>
    </source>
</evidence>
<dbReference type="Gene3D" id="3.90.75.20">
    <property type="match status" value="2"/>
</dbReference>
<dbReference type="AlphaFoldDB" id="A0A397GNE8"/>
<dbReference type="InterPro" id="IPR003615">
    <property type="entry name" value="HNH_nuc"/>
</dbReference>
<reference evidence="2 3" key="1">
    <citation type="submission" date="2018-08" db="EMBL/GenBank/DDBJ databases">
        <title>Genome and evolution of the arbuscular mycorrhizal fungus Diversispora epigaea (formerly Glomus versiforme) and its bacterial endosymbionts.</title>
        <authorList>
            <person name="Sun X."/>
            <person name="Fei Z."/>
            <person name="Harrison M."/>
        </authorList>
    </citation>
    <scope>NUCLEOTIDE SEQUENCE [LARGE SCALE GENOMIC DNA]</scope>
    <source>
        <strain evidence="2 3">IT104</strain>
    </source>
</reference>
<feature type="domain" description="HNH nuclease" evidence="1">
    <location>
        <begin position="31"/>
        <end position="79"/>
    </location>
</feature>
<evidence type="ECO:0000259" key="1">
    <source>
        <dbReference type="SMART" id="SM00507"/>
    </source>
</evidence>
<evidence type="ECO:0000313" key="3">
    <source>
        <dbReference type="Proteomes" id="UP000266861"/>
    </source>
</evidence>
<keyword evidence="3" id="KW-1185">Reference proteome</keyword>
<dbReference type="STRING" id="1348612.A0A397GNE8"/>
<dbReference type="InterPro" id="IPR036388">
    <property type="entry name" value="WH-like_DNA-bd_sf"/>
</dbReference>